<comment type="subcellular location">
    <subcellularLocation>
        <location evidence="2">Cell envelope</location>
    </subcellularLocation>
</comment>
<dbReference type="GO" id="GO:0009055">
    <property type="term" value="F:electron transfer activity"/>
    <property type="evidence" value="ECO:0007669"/>
    <property type="project" value="TreeGrafter"/>
</dbReference>
<protein>
    <submittedName>
        <fullName evidence="11">Fumarate hydratase</fullName>
    </submittedName>
</protein>
<dbReference type="PANTHER" id="PTHR43598:SF1">
    <property type="entry name" value="FORMATE DEHYDROGENASE-O MAJOR SUBUNIT"/>
    <property type="match status" value="1"/>
</dbReference>
<evidence type="ECO:0000313" key="11">
    <source>
        <dbReference type="EMBL" id="EMG31544.1"/>
    </source>
</evidence>
<dbReference type="GO" id="GO:0009061">
    <property type="term" value="P:anaerobic respiration"/>
    <property type="evidence" value="ECO:0007669"/>
    <property type="project" value="TreeGrafter"/>
</dbReference>
<dbReference type="GO" id="GO:0051539">
    <property type="term" value="F:4 iron, 4 sulfur cluster binding"/>
    <property type="evidence" value="ECO:0007669"/>
    <property type="project" value="UniProtKB-KW"/>
</dbReference>
<accession>M3I4M3</accession>
<dbReference type="GO" id="GO:0016491">
    <property type="term" value="F:oxidoreductase activity"/>
    <property type="evidence" value="ECO:0007669"/>
    <property type="project" value="UniProtKB-KW"/>
</dbReference>
<feature type="domain" description="Molybdopterin oxidoreductase" evidence="9">
    <location>
        <begin position="10"/>
        <end position="369"/>
    </location>
</feature>
<evidence type="ECO:0000256" key="3">
    <source>
        <dbReference type="ARBA" id="ARBA00010312"/>
    </source>
</evidence>
<evidence type="ECO:0000259" key="10">
    <source>
        <dbReference type="Pfam" id="PF01568"/>
    </source>
</evidence>
<dbReference type="CDD" id="cd02792">
    <property type="entry name" value="MopB_CT_Formate-Dh-Na-like"/>
    <property type="match status" value="1"/>
</dbReference>
<dbReference type="PANTHER" id="PTHR43598">
    <property type="entry name" value="TUNGSTEN-CONTAINING FORMYLMETHANOFURAN DEHYDROGENASE 2 SUBUNIT B"/>
    <property type="match status" value="1"/>
</dbReference>
<dbReference type="Proteomes" id="UP000011782">
    <property type="component" value="Unassembled WGS sequence"/>
</dbReference>
<dbReference type="SUPFAM" id="SSF53706">
    <property type="entry name" value="Formate dehydrogenase/DMSO reductase, domains 1-3"/>
    <property type="match status" value="1"/>
</dbReference>
<feature type="non-terminal residue" evidence="11">
    <location>
        <position position="1"/>
    </location>
</feature>
<evidence type="ECO:0000256" key="2">
    <source>
        <dbReference type="ARBA" id="ARBA00004196"/>
    </source>
</evidence>
<dbReference type="FunFam" id="2.40.40.20:FF:000013">
    <property type="entry name" value="Dimethyl sulfoxide reductase subunit A"/>
    <property type="match status" value="1"/>
</dbReference>
<dbReference type="PATRIC" id="fig|1073353.3.peg.155"/>
<dbReference type="Gene3D" id="3.40.228.10">
    <property type="entry name" value="Dimethylsulfoxide Reductase, domain 2"/>
    <property type="match status" value="1"/>
</dbReference>
<dbReference type="GO" id="GO:0030151">
    <property type="term" value="F:molybdenum ion binding"/>
    <property type="evidence" value="ECO:0007669"/>
    <property type="project" value="TreeGrafter"/>
</dbReference>
<dbReference type="InterPro" id="IPR006657">
    <property type="entry name" value="MoPterin_dinucl-bd_dom"/>
</dbReference>
<feature type="domain" description="Molybdopterin dinucleotide-binding" evidence="10">
    <location>
        <begin position="617"/>
        <end position="742"/>
    </location>
</feature>
<dbReference type="Gene3D" id="2.40.40.20">
    <property type="match status" value="1"/>
</dbReference>
<dbReference type="InterPro" id="IPR006656">
    <property type="entry name" value="Mopterin_OxRdtase"/>
</dbReference>
<dbReference type="AlphaFoldDB" id="M3I4M3"/>
<keyword evidence="4" id="KW-0004">4Fe-4S</keyword>
<sequence>GVANTWGYGAMTNHLGDIQNAKSIFIIGANPAVNHPVGFRHFLKAKENNGAKLIVVDPRYTRTAAKADYFAQIRPGTDIPFMYGMMNLIFENGWEDKKFIEDRTYGIDEIRKEAAKWTPEVVEDVTGVPAATLKEITEVFAKNRPGSVVWAMGLTQHTIGSSNTRIAPILQLILGNMGVSGGGCNILRGHDNVQGASDMANAPDSLPGYYAKNEATWKYFAKMWKVDYEWLQGNFVKPEWMFKPGFTLARWWAGVLDGKNGNDPIENAGDSLKALVVIGNGITSTAQQVKVQEGLDGLELLVLLDPFVNDAGVITNKKDDVYILPAATQFETSGTVVATNRSGQWRSQVVEPLFESMPDHEILFELAKRIGFYDELTRTIRDSEGKIEWPEAATREIASIVKSIGLTGWTPERLKRHQANWDKFDEKTLMGKEGTEVAGEYYGLPWPCWTEKHPGSPNLYDINRPVMQGGMGFRNRFGLEHNGVNQLAADGSAPVGGAQSGGYPEIKKDNIEKILGITLTDEEREKMGATWATDASNIIAEKCMEKGIAPYGNARARAVVWTFVDQIPQHREPIHSQRQDLAQKYPSFEDKPNHYRVFTKYKSLQLSKDFSKEFPINLVTARLVNFSGAGMETRASMYLSRITPEMFADIHPDLAAKHGIKHWDFVWIHSPEGTKIKVRARIVPSVKPDMIFLPFHWAGYMQGVDMTDNFPEGTRPYVVGESANTVTNYGYDIVTQIPETKGGLCRIEKA</sequence>
<dbReference type="FunFam" id="3.40.228.10:FF:000002">
    <property type="entry name" value="Formate dehydrogenase subunit alpha"/>
    <property type="match status" value="1"/>
</dbReference>
<gene>
    <name evidence="11" type="ORF">H740_00682</name>
</gene>
<dbReference type="STRING" id="1073353.H740_00682"/>
<evidence type="ECO:0000256" key="8">
    <source>
        <dbReference type="ARBA" id="ARBA00023014"/>
    </source>
</evidence>
<organism evidence="11 12">
    <name type="scientific">Campylobacter showae CC57C</name>
    <dbReference type="NCBI Taxonomy" id="1073353"/>
    <lineage>
        <taxon>Bacteria</taxon>
        <taxon>Pseudomonadati</taxon>
        <taxon>Campylobacterota</taxon>
        <taxon>Epsilonproteobacteria</taxon>
        <taxon>Campylobacterales</taxon>
        <taxon>Campylobacteraceae</taxon>
        <taxon>Campylobacter</taxon>
    </lineage>
</organism>
<keyword evidence="7" id="KW-0408">Iron</keyword>
<proteinExistence type="inferred from homology"/>
<evidence type="ECO:0000256" key="4">
    <source>
        <dbReference type="ARBA" id="ARBA00022485"/>
    </source>
</evidence>
<dbReference type="RefSeq" id="WP_002950325.1">
    <property type="nucleotide sequence ID" value="NZ_AOTD01000010.1"/>
</dbReference>
<keyword evidence="8" id="KW-0411">Iron-sulfur</keyword>
<evidence type="ECO:0000313" key="12">
    <source>
        <dbReference type="Proteomes" id="UP000011782"/>
    </source>
</evidence>
<comment type="caution">
    <text evidence="11">The sequence shown here is derived from an EMBL/GenBank/DDBJ whole genome shotgun (WGS) entry which is preliminary data.</text>
</comment>
<evidence type="ECO:0000259" key="9">
    <source>
        <dbReference type="Pfam" id="PF00384"/>
    </source>
</evidence>
<dbReference type="EMBL" id="AOTD01000010">
    <property type="protein sequence ID" value="EMG31544.1"/>
    <property type="molecule type" value="Genomic_DNA"/>
</dbReference>
<keyword evidence="6" id="KW-0560">Oxidoreductase</keyword>
<evidence type="ECO:0000256" key="1">
    <source>
        <dbReference type="ARBA" id="ARBA00001966"/>
    </source>
</evidence>
<dbReference type="Gene3D" id="3.40.50.740">
    <property type="match status" value="1"/>
</dbReference>
<reference evidence="11 12" key="1">
    <citation type="submission" date="2013-02" db="EMBL/GenBank/DDBJ databases">
        <title>Co-occurrence of anaerobic bacteria in colorectal carcinomas.</title>
        <authorList>
            <person name="Holt R.A."/>
            <person name="Warren R.L."/>
            <person name="Allen-Vercoe E."/>
            <person name="Pleasance S."/>
            <person name="Freeman D.J."/>
            <person name="Watson P."/>
            <person name="Moore R."/>
            <person name="Cochrane K."/>
        </authorList>
    </citation>
    <scope>NUCLEOTIDE SEQUENCE [LARGE SCALE GENOMIC DNA]</scope>
    <source>
        <strain evidence="11 12">CC57C</strain>
    </source>
</reference>
<evidence type="ECO:0000256" key="6">
    <source>
        <dbReference type="ARBA" id="ARBA00023002"/>
    </source>
</evidence>
<keyword evidence="5" id="KW-0479">Metal-binding</keyword>
<evidence type="ECO:0000256" key="5">
    <source>
        <dbReference type="ARBA" id="ARBA00022723"/>
    </source>
</evidence>
<dbReference type="Pfam" id="PF01568">
    <property type="entry name" value="Molydop_binding"/>
    <property type="match status" value="1"/>
</dbReference>
<dbReference type="InterPro" id="IPR009010">
    <property type="entry name" value="Asp_de-COase-like_dom_sf"/>
</dbReference>
<comment type="similarity">
    <text evidence="3">Belongs to the prokaryotic molybdopterin-containing oxidoreductase family.</text>
</comment>
<dbReference type="SUPFAM" id="SSF50692">
    <property type="entry name" value="ADC-like"/>
    <property type="match status" value="1"/>
</dbReference>
<dbReference type="GO" id="GO:0043546">
    <property type="term" value="F:molybdopterin cofactor binding"/>
    <property type="evidence" value="ECO:0007669"/>
    <property type="project" value="InterPro"/>
</dbReference>
<dbReference type="Pfam" id="PF00384">
    <property type="entry name" value="Molybdopterin"/>
    <property type="match status" value="1"/>
</dbReference>
<evidence type="ECO:0000256" key="7">
    <source>
        <dbReference type="ARBA" id="ARBA00023004"/>
    </source>
</evidence>
<name>M3I4M3_9BACT</name>
<comment type="cofactor">
    <cofactor evidence="1">
        <name>[4Fe-4S] cluster</name>
        <dbReference type="ChEBI" id="CHEBI:49883"/>
    </cofactor>
</comment>
<dbReference type="GO" id="GO:0030313">
    <property type="term" value="C:cell envelope"/>
    <property type="evidence" value="ECO:0007669"/>
    <property type="project" value="UniProtKB-SubCell"/>
</dbReference>